<dbReference type="Proteomes" id="UP000186309">
    <property type="component" value="Chromosome"/>
</dbReference>
<evidence type="ECO:0000313" key="1">
    <source>
        <dbReference type="EMBL" id="APW61081.1"/>
    </source>
</evidence>
<proteinExistence type="predicted"/>
<name>A0A1U7CQ84_9BACT</name>
<protein>
    <recommendedName>
        <fullName evidence="3">DUF4188 domain-containing protein</fullName>
    </recommendedName>
</protein>
<dbReference type="InterPro" id="IPR011008">
    <property type="entry name" value="Dimeric_a/b-barrel"/>
</dbReference>
<dbReference type="Gene3D" id="3.30.70.100">
    <property type="match status" value="1"/>
</dbReference>
<dbReference type="AlphaFoldDB" id="A0A1U7CQ84"/>
<evidence type="ECO:0000313" key="2">
    <source>
        <dbReference type="Proteomes" id="UP000186309"/>
    </source>
</evidence>
<dbReference type="Pfam" id="PF13826">
    <property type="entry name" value="Monooxy_af470-like"/>
    <property type="match status" value="1"/>
</dbReference>
<evidence type="ECO:0008006" key="3">
    <source>
        <dbReference type="Google" id="ProtNLM"/>
    </source>
</evidence>
<reference evidence="2" key="1">
    <citation type="submission" date="2016-12" db="EMBL/GenBank/DDBJ databases">
        <title>Comparative genomics of four Isosphaeraceae planctomycetes: a common pool of plasmids and glycoside hydrolase genes.</title>
        <authorList>
            <person name="Ivanova A."/>
        </authorList>
    </citation>
    <scope>NUCLEOTIDE SEQUENCE [LARGE SCALE GENOMIC DNA]</scope>
    <source>
        <strain evidence="2">PX4</strain>
    </source>
</reference>
<keyword evidence="2" id="KW-1185">Reference proteome</keyword>
<organism evidence="1 2">
    <name type="scientific">Paludisphaera borealis</name>
    <dbReference type="NCBI Taxonomy" id="1387353"/>
    <lineage>
        <taxon>Bacteria</taxon>
        <taxon>Pseudomonadati</taxon>
        <taxon>Planctomycetota</taxon>
        <taxon>Planctomycetia</taxon>
        <taxon>Isosphaerales</taxon>
        <taxon>Isosphaeraceae</taxon>
        <taxon>Paludisphaera</taxon>
    </lineage>
</organism>
<sequence>MRRVVASLPDGNAELCLVRMGFQVRGLSGWFHARTLRAAIARDADRAVAEGAGLLGSESFTIARGHFGVLQYWRSFDALDAWSHRPPHSEWWRAAVDRMRRKQDLGVYHEVFLVPAANLESIYLDCEPAGLARFGKLGEPVGPSTTARGRLGMMRR</sequence>
<dbReference type="RefSeq" id="WP_076346170.1">
    <property type="nucleotide sequence ID" value="NZ_CP019082.1"/>
</dbReference>
<accession>A0A1U7CQ84</accession>
<gene>
    <name evidence="1" type="ORF">BSF38_02585</name>
</gene>
<dbReference type="InterPro" id="IPR025444">
    <property type="entry name" value="Monooxy_af470"/>
</dbReference>
<dbReference type="KEGG" id="pbor:BSF38_02585"/>
<dbReference type="STRING" id="1387353.BSF38_02585"/>
<dbReference type="OrthoDB" id="7566033at2"/>
<dbReference type="SUPFAM" id="SSF54909">
    <property type="entry name" value="Dimeric alpha+beta barrel"/>
    <property type="match status" value="1"/>
</dbReference>
<dbReference type="EMBL" id="CP019082">
    <property type="protein sequence ID" value="APW61081.1"/>
    <property type="molecule type" value="Genomic_DNA"/>
</dbReference>